<sequence length="969" mass="103859">MSSDSFTGRGPRRQTRRGVIVAERIARLLISIGGIGTILAVSLIFFFLLWVVFPLWMPAEIEAASETAPAAFEAPLAMGLDESQAIRWSLGENGQLRSERADDGSLLATADVLLLDGAAPTAVAVVPGSEMVALGYPDGRARFALIGFRTTIFTETDREDIDADELGEGVEPMPDDLRDLPVGSLRAYRDGVANRLDPVKIRYQVLDVRVLDPPVEVSGGSPIVQIDASGHLAYDDGQWRLEFKFAALTAAGDLIVGGLEEKTSFLTGETSIVTAARTAPGIVPEGQGRAVDLFLTDLGDHVLVVWADGTALHYLDRDGSLALEERLDLVEKPGATVTASAPLIGKNTLMVGDSLGRVGAWFAARGDAKAQKRDLAAAQRAYQTAIYELRDRLERAGVPPHELPFGGVEEEELPPEIRAHLDADELAWAEDELALLRELSPPIGAARQALMAADRQAFVRGHLLDSPGGAAPSVIVSSPKSRLTAVGTQTGQVGLIQVTSGRLLGSVKVSNGPVTVLTISPKESVLFGVADSRTFRVDIDPGHPAVSLATLFAPIWYESAPGPEHTWQSTGGTDAFEPKLGLMPLIFGTIKATIYSMIFGAPLALLAALYSSEFLKPRLRATLKSIIELMASLPSVVLGFLAALVIAPYVQEVLPGVLGFFFALPFALVLGANIWQLLPRRRAILWSGWQRFTAIFVAIPVAVWAAGVIGPALEGIFFAGDMQLWLDGQVGESGMGGWLLLFLPVSALIVAFSMGRWVNPWLRGRSRDWGHGAVTRAELGKFLAAAVVTLLLTFGLSFAVSGAGFDPRGGYVDTYVQRNALVVGFVMGFAVIPIIYTLAEDALSSVPSHLRLASLGAGATQWQTAVRVIVPTAMSGLFSAVMIGLGRAVGETMIVLMAAGNTAVMDWNIFNGFRTLSANIAVELPEAARDTTHYRVLFLAAFTLFVMTFVLNTFAEVVRLRYRKRAFEL</sequence>
<feature type="transmembrane region" description="Helical" evidence="5">
    <location>
        <begin position="592"/>
        <end position="610"/>
    </location>
</feature>
<dbReference type="KEGG" id="pbap:Pla133_50400"/>
<evidence type="ECO:0000313" key="7">
    <source>
        <dbReference type="EMBL" id="QDU69917.1"/>
    </source>
</evidence>
<dbReference type="PROSITE" id="PS50928">
    <property type="entry name" value="ABC_TM1"/>
    <property type="match status" value="1"/>
</dbReference>
<dbReference type="Gene3D" id="1.10.3720.10">
    <property type="entry name" value="MetI-like"/>
    <property type="match status" value="2"/>
</dbReference>
<feature type="domain" description="ABC transmembrane type-1" evidence="6">
    <location>
        <begin position="586"/>
        <end position="955"/>
    </location>
</feature>
<feature type="transmembrane region" description="Helical" evidence="5">
    <location>
        <begin position="779"/>
        <end position="800"/>
    </location>
</feature>
<dbReference type="AlphaFoldDB" id="A0A518BSG1"/>
<dbReference type="SUPFAM" id="SSF161098">
    <property type="entry name" value="MetI-like"/>
    <property type="match status" value="2"/>
</dbReference>
<reference evidence="7 8" key="1">
    <citation type="submission" date="2019-02" db="EMBL/GenBank/DDBJ databases">
        <title>Deep-cultivation of Planctomycetes and their phenomic and genomic characterization uncovers novel biology.</title>
        <authorList>
            <person name="Wiegand S."/>
            <person name="Jogler M."/>
            <person name="Boedeker C."/>
            <person name="Pinto D."/>
            <person name="Vollmers J."/>
            <person name="Rivas-Marin E."/>
            <person name="Kohn T."/>
            <person name="Peeters S.H."/>
            <person name="Heuer A."/>
            <person name="Rast P."/>
            <person name="Oberbeckmann S."/>
            <person name="Bunk B."/>
            <person name="Jeske O."/>
            <person name="Meyerdierks A."/>
            <person name="Storesund J.E."/>
            <person name="Kallscheuer N."/>
            <person name="Luecker S."/>
            <person name="Lage O.M."/>
            <person name="Pohl T."/>
            <person name="Merkel B.J."/>
            <person name="Hornburger P."/>
            <person name="Mueller R.-W."/>
            <person name="Bruemmer F."/>
            <person name="Labrenz M."/>
            <person name="Spormann A.M."/>
            <person name="Op den Camp H."/>
            <person name="Overmann J."/>
            <person name="Amann R."/>
            <person name="Jetten M.S.M."/>
            <person name="Mascher T."/>
            <person name="Medema M.H."/>
            <person name="Devos D.P."/>
            <person name="Kaster A.-K."/>
            <person name="Ovreas L."/>
            <person name="Rohde M."/>
            <person name="Galperin M.Y."/>
            <person name="Jogler C."/>
        </authorList>
    </citation>
    <scope>NUCLEOTIDE SEQUENCE [LARGE SCALE GENOMIC DNA]</scope>
    <source>
        <strain evidence="7 8">Pla133</strain>
    </source>
</reference>
<evidence type="ECO:0000256" key="2">
    <source>
        <dbReference type="ARBA" id="ARBA00022692"/>
    </source>
</evidence>
<dbReference type="RefSeq" id="WP_419191931.1">
    <property type="nucleotide sequence ID" value="NZ_CP036287.1"/>
</dbReference>
<keyword evidence="8" id="KW-1185">Reference proteome</keyword>
<feature type="transmembrane region" description="Helical" evidence="5">
    <location>
        <begin position="738"/>
        <end position="758"/>
    </location>
</feature>
<keyword evidence="2 5" id="KW-0812">Transmembrane</keyword>
<feature type="transmembrane region" description="Helical" evidence="5">
    <location>
        <begin position="656"/>
        <end position="675"/>
    </location>
</feature>
<feature type="transmembrane region" description="Helical" evidence="5">
    <location>
        <begin position="25"/>
        <end position="53"/>
    </location>
</feature>
<feature type="transmembrane region" description="Helical" evidence="5">
    <location>
        <begin position="877"/>
        <end position="899"/>
    </location>
</feature>
<dbReference type="GO" id="GO:0005886">
    <property type="term" value="C:plasma membrane"/>
    <property type="evidence" value="ECO:0007669"/>
    <property type="project" value="UniProtKB-SubCell"/>
</dbReference>
<dbReference type="CDD" id="cd06261">
    <property type="entry name" value="TM_PBP2"/>
    <property type="match status" value="1"/>
</dbReference>
<evidence type="ECO:0000259" key="6">
    <source>
        <dbReference type="PROSITE" id="PS50928"/>
    </source>
</evidence>
<feature type="transmembrane region" description="Helical" evidence="5">
    <location>
        <begin position="934"/>
        <end position="955"/>
    </location>
</feature>
<comment type="similarity">
    <text evidence="5">Belongs to the binding-protein-dependent transport system permease family.</text>
</comment>
<dbReference type="PANTHER" id="PTHR42727:SF1">
    <property type="entry name" value="PHOSPHATE TRANSPORT SYSTEM PERMEASE"/>
    <property type="match status" value="1"/>
</dbReference>
<accession>A0A518BSG1</accession>
<evidence type="ECO:0000256" key="5">
    <source>
        <dbReference type="RuleBase" id="RU363032"/>
    </source>
</evidence>
<proteinExistence type="inferred from homology"/>
<name>A0A518BSG1_9BACT</name>
<dbReference type="PANTHER" id="PTHR42727">
    <property type="entry name" value="PHOSPHATE TRANSPORT SYSTEM PERMEASE PROTEIN"/>
    <property type="match status" value="1"/>
</dbReference>
<organism evidence="7 8">
    <name type="scientific">Engelhardtia mirabilis</name>
    <dbReference type="NCBI Taxonomy" id="2528011"/>
    <lineage>
        <taxon>Bacteria</taxon>
        <taxon>Pseudomonadati</taxon>
        <taxon>Planctomycetota</taxon>
        <taxon>Planctomycetia</taxon>
        <taxon>Planctomycetia incertae sedis</taxon>
        <taxon>Engelhardtia</taxon>
    </lineage>
</organism>
<keyword evidence="3 5" id="KW-1133">Transmembrane helix</keyword>
<dbReference type="Pfam" id="PF00528">
    <property type="entry name" value="BPD_transp_1"/>
    <property type="match status" value="1"/>
</dbReference>
<feature type="transmembrane region" description="Helical" evidence="5">
    <location>
        <begin position="631"/>
        <end position="650"/>
    </location>
</feature>
<dbReference type="EMBL" id="CP036287">
    <property type="protein sequence ID" value="QDU69917.1"/>
    <property type="molecule type" value="Genomic_DNA"/>
</dbReference>
<feature type="transmembrane region" description="Helical" evidence="5">
    <location>
        <begin position="820"/>
        <end position="839"/>
    </location>
</feature>
<dbReference type="GO" id="GO:0055085">
    <property type="term" value="P:transmembrane transport"/>
    <property type="evidence" value="ECO:0007669"/>
    <property type="project" value="InterPro"/>
</dbReference>
<dbReference type="SUPFAM" id="SSF50998">
    <property type="entry name" value="Quinoprotein alcohol dehydrogenase-like"/>
    <property type="match status" value="1"/>
</dbReference>
<dbReference type="InterPro" id="IPR011047">
    <property type="entry name" value="Quinoprotein_ADH-like_sf"/>
</dbReference>
<dbReference type="InterPro" id="IPR035906">
    <property type="entry name" value="MetI-like_sf"/>
</dbReference>
<dbReference type="Proteomes" id="UP000316921">
    <property type="component" value="Chromosome"/>
</dbReference>
<dbReference type="InterPro" id="IPR000515">
    <property type="entry name" value="MetI-like"/>
</dbReference>
<comment type="subcellular location">
    <subcellularLocation>
        <location evidence="1 5">Cell membrane</location>
        <topology evidence="1 5">Multi-pass membrane protein</topology>
    </subcellularLocation>
</comment>
<gene>
    <name evidence="7" type="primary">pstC</name>
    <name evidence="7" type="ORF">Pla133_50400</name>
</gene>
<evidence type="ECO:0000256" key="3">
    <source>
        <dbReference type="ARBA" id="ARBA00022989"/>
    </source>
</evidence>
<keyword evidence="4 5" id="KW-0472">Membrane</keyword>
<evidence type="ECO:0000313" key="8">
    <source>
        <dbReference type="Proteomes" id="UP000316921"/>
    </source>
</evidence>
<evidence type="ECO:0000256" key="1">
    <source>
        <dbReference type="ARBA" id="ARBA00004651"/>
    </source>
</evidence>
<keyword evidence="5" id="KW-0813">Transport</keyword>
<protein>
    <submittedName>
        <fullName evidence="7">Phosphate transport system permease protein PstC</fullName>
    </submittedName>
</protein>
<evidence type="ECO:0000256" key="4">
    <source>
        <dbReference type="ARBA" id="ARBA00023136"/>
    </source>
</evidence>
<feature type="transmembrane region" description="Helical" evidence="5">
    <location>
        <begin position="695"/>
        <end position="718"/>
    </location>
</feature>